<dbReference type="Proteomes" id="UP000000560">
    <property type="component" value="Chromosome VI"/>
</dbReference>
<evidence type="ECO:0000256" key="4">
    <source>
        <dbReference type="ARBA" id="ARBA00022989"/>
    </source>
</evidence>
<accession>Q5B9X4</accession>
<proteinExistence type="predicted"/>
<dbReference type="FunFam" id="1.20.1250.20:FF:000722">
    <property type="entry name" value="MFS general substrate transporter"/>
    <property type="match status" value="1"/>
</dbReference>
<dbReference type="GO" id="GO:0016020">
    <property type="term" value="C:membrane"/>
    <property type="evidence" value="ECO:0000318"/>
    <property type="project" value="GO_Central"/>
</dbReference>
<dbReference type="PANTHER" id="PTHR43791:SF51">
    <property type="entry name" value="MAJOR FACILITATOR SUPERFAMILY (MFS) PROFILE DOMAIN-CONTAINING PROTEIN"/>
    <property type="match status" value="1"/>
</dbReference>
<dbReference type="HOGENOM" id="CLU_001265_0_1_1"/>
<dbReference type="SUPFAM" id="SSF103473">
    <property type="entry name" value="MFS general substrate transporter"/>
    <property type="match status" value="1"/>
</dbReference>
<keyword evidence="2" id="KW-0813">Transport</keyword>
<feature type="transmembrane region" description="Helical" evidence="7">
    <location>
        <begin position="168"/>
        <end position="189"/>
    </location>
</feature>
<keyword evidence="5 7" id="KW-0472">Membrane</keyword>
<evidence type="ECO:0000256" key="1">
    <source>
        <dbReference type="ARBA" id="ARBA00004141"/>
    </source>
</evidence>
<feature type="region of interest" description="Disordered" evidence="6">
    <location>
        <begin position="1"/>
        <end position="22"/>
    </location>
</feature>
<dbReference type="eggNOG" id="KOG2533">
    <property type="taxonomic scope" value="Eukaryota"/>
</dbReference>
<dbReference type="InterPro" id="IPR011701">
    <property type="entry name" value="MFS"/>
</dbReference>
<dbReference type="OrthoDB" id="2985014at2759"/>
<dbReference type="PANTHER" id="PTHR43791">
    <property type="entry name" value="PERMEASE-RELATED"/>
    <property type="match status" value="1"/>
</dbReference>
<dbReference type="KEGG" id="ani:ANIA_02656"/>
<reference evidence="9" key="1">
    <citation type="journal article" date="2005" name="Nature">
        <title>Sequencing of Aspergillus nidulans and comparative analysis with A. fumigatus and A. oryzae.</title>
        <authorList>
            <person name="Galagan J.E."/>
            <person name="Calvo S.E."/>
            <person name="Cuomo C."/>
            <person name="Ma L.J."/>
            <person name="Wortman J.R."/>
            <person name="Batzoglou S."/>
            <person name="Lee S.I."/>
            <person name="Basturkmen M."/>
            <person name="Spevak C.C."/>
            <person name="Clutterbuck J."/>
            <person name="Kapitonov V."/>
            <person name="Jurka J."/>
            <person name="Scazzocchio C."/>
            <person name="Farman M."/>
            <person name="Butler J."/>
            <person name="Purcell S."/>
            <person name="Harris S."/>
            <person name="Braus G.H."/>
            <person name="Draht O."/>
            <person name="Busch S."/>
            <person name="D'Enfert C."/>
            <person name="Bouchier C."/>
            <person name="Goldman G.H."/>
            <person name="Bell-Pedersen D."/>
            <person name="Griffiths-Jones S."/>
            <person name="Doonan J.H."/>
            <person name="Yu J."/>
            <person name="Vienken K."/>
            <person name="Pain A."/>
            <person name="Freitag M."/>
            <person name="Selker E.U."/>
            <person name="Archer D.B."/>
            <person name="Penalva M.A."/>
            <person name="Oakley B.R."/>
            <person name="Momany M."/>
            <person name="Tanaka T."/>
            <person name="Kumagai T."/>
            <person name="Asai K."/>
            <person name="Machida M."/>
            <person name="Nierman W.C."/>
            <person name="Denning D.W."/>
            <person name="Caddick M."/>
            <person name="Hynes M."/>
            <person name="Paoletti M."/>
            <person name="Fischer R."/>
            <person name="Miller B."/>
            <person name="Dyer P."/>
            <person name="Sachs M.S."/>
            <person name="Osmani S.A."/>
            <person name="Birren B.W."/>
        </authorList>
    </citation>
    <scope>NUCLEOTIDE SEQUENCE [LARGE SCALE GENOMIC DNA]</scope>
    <source>
        <strain evidence="9">FGSC A4 / ATCC 38163 / CBS 112.46 / NRRL 194 / M139</strain>
    </source>
</reference>
<feature type="transmembrane region" description="Helical" evidence="7">
    <location>
        <begin position="406"/>
        <end position="429"/>
    </location>
</feature>
<feature type="transmembrane region" description="Helical" evidence="7">
    <location>
        <begin position="109"/>
        <end position="128"/>
    </location>
</feature>
<evidence type="ECO:0000256" key="6">
    <source>
        <dbReference type="SAM" id="MobiDB-lite"/>
    </source>
</evidence>
<name>Q5B9X4_EMENI</name>
<feature type="transmembrane region" description="Helical" evidence="7">
    <location>
        <begin position="340"/>
        <end position="360"/>
    </location>
</feature>
<evidence type="ECO:0000256" key="7">
    <source>
        <dbReference type="SAM" id="Phobius"/>
    </source>
</evidence>
<dbReference type="Gene3D" id="1.20.1250.20">
    <property type="entry name" value="MFS general substrate transporter like domains"/>
    <property type="match status" value="1"/>
</dbReference>
<dbReference type="GeneID" id="2874315"/>
<dbReference type="InParanoid" id="Q5B9X4"/>
<keyword evidence="9" id="KW-1185">Reference proteome</keyword>
<sequence>MSSSISETAPKKGQSKITTTSSTTSSSLYIPKISGHHTAKQYDAEFEKRVIRNYANAAIINLEEGNGIKAELDFSPSQWSWSQSIFSYSYMLFEPTNTILLKKITPSKWMFIIILTWGICATSSGAAHNFPGMMVVRFAIGLAEAGFYPSVLYHMAFWYKPSEMPWRVAFFYSLGQLSSALSGLLAYAISFMNRLGGLSGWRWLVILEGIPAIILAFVALWAPDYPETAKMLTPEEREWVANRLVNTAPRGKDRSWSWQNIKQLFRTSTLYTFSIYWIGHGIGGFGINYALPTVIYELGFTTTAKSQLMNIWIRPWTTAVAIEITIIVCYIILINVSKPVVKYIALIVATACAGSAYPVIWPERIRALEGTVAAGIGIGLTNAMAQFSGICGPHVYNSRFGPTYRVSYIICLIFLCIAITGILFSWVLVRRNDKRKNKRVVSGTLEAGESPVRGEGGDSKKGTSAGG</sequence>
<evidence type="ECO:0008006" key="10">
    <source>
        <dbReference type="Google" id="ProtNLM"/>
    </source>
</evidence>
<keyword evidence="3 7" id="KW-0812">Transmembrane</keyword>
<organism evidence="8 9">
    <name type="scientific">Emericella nidulans (strain FGSC A4 / ATCC 38163 / CBS 112.46 / NRRL 194 / M139)</name>
    <name type="common">Aspergillus nidulans</name>
    <dbReference type="NCBI Taxonomy" id="227321"/>
    <lineage>
        <taxon>Eukaryota</taxon>
        <taxon>Fungi</taxon>
        <taxon>Dikarya</taxon>
        <taxon>Ascomycota</taxon>
        <taxon>Pezizomycotina</taxon>
        <taxon>Eurotiomycetes</taxon>
        <taxon>Eurotiomycetidae</taxon>
        <taxon>Eurotiales</taxon>
        <taxon>Aspergillaceae</taxon>
        <taxon>Aspergillus</taxon>
        <taxon>Aspergillus subgen. Nidulantes</taxon>
    </lineage>
</organism>
<feature type="transmembrane region" description="Helical" evidence="7">
    <location>
        <begin position="270"/>
        <end position="291"/>
    </location>
</feature>
<accession>C8VHE4</accession>
<dbReference type="OMA" id="VLYHMAF"/>
<dbReference type="EMBL" id="BN001306">
    <property type="protein sequence ID" value="CBF84267.1"/>
    <property type="molecule type" value="Genomic_DNA"/>
</dbReference>
<comment type="subcellular location">
    <subcellularLocation>
        <location evidence="1">Membrane</location>
        <topology evidence="1">Multi-pass membrane protein</topology>
    </subcellularLocation>
</comment>
<keyword evidence="4 7" id="KW-1133">Transmembrane helix</keyword>
<evidence type="ECO:0000313" key="8">
    <source>
        <dbReference type="EMBL" id="CBF84267.1"/>
    </source>
</evidence>
<dbReference type="RefSeq" id="XP_660260.1">
    <property type="nucleotide sequence ID" value="XM_655168.1"/>
</dbReference>
<dbReference type="GO" id="GO:0022857">
    <property type="term" value="F:transmembrane transporter activity"/>
    <property type="evidence" value="ECO:0000318"/>
    <property type="project" value="GO_Central"/>
</dbReference>
<reference evidence="9" key="2">
    <citation type="journal article" date="2009" name="Fungal Genet. Biol.">
        <title>The 2008 update of the Aspergillus nidulans genome annotation: a community effort.</title>
        <authorList>
            <person name="Wortman J.R."/>
            <person name="Gilsenan J.M."/>
            <person name="Joardar V."/>
            <person name="Deegan J."/>
            <person name="Clutterbuck J."/>
            <person name="Andersen M.R."/>
            <person name="Archer D."/>
            <person name="Bencina M."/>
            <person name="Braus G."/>
            <person name="Coutinho P."/>
            <person name="von Dohren H."/>
            <person name="Doonan J."/>
            <person name="Driessen A.J."/>
            <person name="Durek P."/>
            <person name="Espeso E."/>
            <person name="Fekete E."/>
            <person name="Flipphi M."/>
            <person name="Estrada C.G."/>
            <person name="Geysens S."/>
            <person name="Goldman G."/>
            <person name="de Groot P.W."/>
            <person name="Hansen K."/>
            <person name="Harris S.D."/>
            <person name="Heinekamp T."/>
            <person name="Helmstaedt K."/>
            <person name="Henrissat B."/>
            <person name="Hofmann G."/>
            <person name="Homan T."/>
            <person name="Horio T."/>
            <person name="Horiuchi H."/>
            <person name="James S."/>
            <person name="Jones M."/>
            <person name="Karaffa L."/>
            <person name="Karanyi Z."/>
            <person name="Kato M."/>
            <person name="Keller N."/>
            <person name="Kelly D.E."/>
            <person name="Kiel J.A."/>
            <person name="Kim J.M."/>
            <person name="van der Klei I.J."/>
            <person name="Klis F.M."/>
            <person name="Kovalchuk A."/>
            <person name="Krasevec N."/>
            <person name="Kubicek C.P."/>
            <person name="Liu B."/>
            <person name="Maccabe A."/>
            <person name="Meyer V."/>
            <person name="Mirabito P."/>
            <person name="Miskei M."/>
            <person name="Mos M."/>
            <person name="Mullins J."/>
            <person name="Nelson D.R."/>
            <person name="Nielsen J."/>
            <person name="Oakley B.R."/>
            <person name="Osmani S.A."/>
            <person name="Pakula T."/>
            <person name="Paszewski A."/>
            <person name="Paulsen I."/>
            <person name="Pilsyk S."/>
            <person name="Pocsi I."/>
            <person name="Punt P.J."/>
            <person name="Ram A.F."/>
            <person name="Ren Q."/>
            <person name="Robellet X."/>
            <person name="Robson G."/>
            <person name="Seiboth B."/>
            <person name="van Solingen P."/>
            <person name="Specht T."/>
            <person name="Sun J."/>
            <person name="Taheri-Talesh N."/>
            <person name="Takeshita N."/>
            <person name="Ussery D."/>
            <person name="vanKuyk P.A."/>
            <person name="Visser H."/>
            <person name="van de Vondervoort P.J."/>
            <person name="de Vries R.P."/>
            <person name="Walton J."/>
            <person name="Xiang X."/>
            <person name="Xiong Y."/>
            <person name="Zeng A.P."/>
            <person name="Brandt B.W."/>
            <person name="Cornell M.J."/>
            <person name="van den Hondel C.A."/>
            <person name="Visser J."/>
            <person name="Oliver S.G."/>
            <person name="Turner G."/>
        </authorList>
    </citation>
    <scope>GENOME REANNOTATION</scope>
    <source>
        <strain evidence="9">FGSC A4 / ATCC 38163 / CBS 112.46 / NRRL 194 / M139</strain>
    </source>
</reference>
<feature type="region of interest" description="Disordered" evidence="6">
    <location>
        <begin position="440"/>
        <end position="467"/>
    </location>
</feature>
<dbReference type="AlphaFoldDB" id="Q5B9X4"/>
<dbReference type="Pfam" id="PF07690">
    <property type="entry name" value="MFS_1"/>
    <property type="match status" value="1"/>
</dbReference>
<feature type="transmembrane region" description="Helical" evidence="7">
    <location>
        <begin position="134"/>
        <end position="156"/>
    </location>
</feature>
<evidence type="ECO:0000256" key="5">
    <source>
        <dbReference type="ARBA" id="ARBA00023136"/>
    </source>
</evidence>
<gene>
    <name evidence="8" type="ORF">ANIA_02656</name>
</gene>
<dbReference type="InterPro" id="IPR036259">
    <property type="entry name" value="MFS_trans_sf"/>
</dbReference>
<feature type="transmembrane region" description="Helical" evidence="7">
    <location>
        <begin position="201"/>
        <end position="222"/>
    </location>
</feature>
<evidence type="ECO:0000313" key="9">
    <source>
        <dbReference type="Proteomes" id="UP000000560"/>
    </source>
</evidence>
<feature type="transmembrane region" description="Helical" evidence="7">
    <location>
        <begin position="311"/>
        <end position="333"/>
    </location>
</feature>
<evidence type="ECO:0000256" key="2">
    <source>
        <dbReference type="ARBA" id="ARBA00022448"/>
    </source>
</evidence>
<protein>
    <recommendedName>
        <fullName evidence="10">Major facilitator superfamily (MFS) profile domain-containing protein</fullName>
    </recommendedName>
</protein>
<evidence type="ECO:0000256" key="3">
    <source>
        <dbReference type="ARBA" id="ARBA00022692"/>
    </source>
</evidence>